<sequence>MKNFRSTLLLFIVTALLIVYISFFDKRIKSTEERQRTENELFHVESSDINWLQIKSPTETVILEKKDNQWKITSPLRVDADERTIDRYLVDLQYLEVRRKISQNEIPKEDILKQWGFSNPSLEVSFRTSKEKYDLIIGRKTAVSELVYAKTSMGTNSPIYLISSSIADSLKKGLDDLRSRVVFHFNPFNIEKCGIRQLSGPSFSDYVVLKKGKQWELQKPVLARADGTKLEEWFNELLSLRIDKFVSDDGSNLNQYGLDSPKYQIWIGQTGKKEEDKLLIGNSVSSNSKEIYAKMASNNSVFILQTDLITRVVQNFVDIRDKHVFPAFTEDQVDKIGFQAKNLKLFYVKKANEWQAEEAGREMMLANKNKIKDFIESLHNLESHEIKQQQMENKGYGLDNPEETIEMEFNPGITSDKAQKVALYLGKTENGFVYAKNSIEPFVYTLKEDFIKNLPKTPWDWKDLSVIQLDPQEITQWDVSSALQSFSVKRKEGKLVSTGISDMDEEKLKDCLEFLSHLKAVRWLGPPTQGMELSKPQVKITIHAKKNYVLLIGLSLPTGGRSALIEGEPLAFELDESIYKILVSPKSTPNPSQEAQPQASR</sequence>
<feature type="domain" description="DUF4340" evidence="1">
    <location>
        <begin position="215"/>
        <end position="401"/>
    </location>
</feature>
<evidence type="ECO:0000313" key="3">
    <source>
        <dbReference type="Proteomes" id="UP000297713"/>
    </source>
</evidence>
<gene>
    <name evidence="2" type="ORF">A7Q10_06095</name>
</gene>
<dbReference type="EMBL" id="LXQC01000113">
    <property type="protein sequence ID" value="TFE70640.1"/>
    <property type="molecule type" value="Genomic_DNA"/>
</dbReference>
<dbReference type="Proteomes" id="UP000297713">
    <property type="component" value="Unassembled WGS sequence"/>
</dbReference>
<dbReference type="RefSeq" id="WP_134439587.1">
    <property type="nucleotide sequence ID" value="NZ_LXQC01000113.1"/>
</dbReference>
<comment type="caution">
    <text evidence="2">The sequence shown here is derived from an EMBL/GenBank/DDBJ whole genome shotgun (WGS) entry which is preliminary data.</text>
</comment>
<dbReference type="Pfam" id="PF14238">
    <property type="entry name" value="DUF4340"/>
    <property type="match status" value="2"/>
</dbReference>
<keyword evidence="3" id="KW-1185">Reference proteome</keyword>
<evidence type="ECO:0000313" key="2">
    <source>
        <dbReference type="EMBL" id="TFE70640.1"/>
    </source>
</evidence>
<evidence type="ECO:0000259" key="1">
    <source>
        <dbReference type="Pfam" id="PF14238"/>
    </source>
</evidence>
<organism evidence="2 3">
    <name type="scientific">Methylacidiphilum caldifontis</name>
    <dbReference type="NCBI Taxonomy" id="2795386"/>
    <lineage>
        <taxon>Bacteria</taxon>
        <taxon>Pseudomonadati</taxon>
        <taxon>Verrucomicrobiota</taxon>
        <taxon>Methylacidiphilae</taxon>
        <taxon>Methylacidiphilales</taxon>
        <taxon>Methylacidiphilaceae</taxon>
        <taxon>Methylacidiphilum (ex Ratnadevi et al. 2023)</taxon>
    </lineage>
</organism>
<dbReference type="OrthoDB" id="9768524at2"/>
<accession>A0A4Y8PFK0</accession>
<dbReference type="InterPro" id="IPR025641">
    <property type="entry name" value="DUF4340"/>
</dbReference>
<name>A0A4Y8PFK0_9BACT</name>
<dbReference type="AlphaFoldDB" id="A0A4Y8PFK0"/>
<feature type="domain" description="DUF4340" evidence="1">
    <location>
        <begin position="70"/>
        <end position="192"/>
    </location>
</feature>
<protein>
    <recommendedName>
        <fullName evidence="1">DUF4340 domain-containing protein</fullName>
    </recommendedName>
</protein>
<reference evidence="2 3" key="1">
    <citation type="submission" date="2016-05" db="EMBL/GenBank/DDBJ databases">
        <title>Diversity and Homogeneity among Thermoacidophilic Verrucomicrobia Methanotrophs Linked with Geographical Origin.</title>
        <authorList>
            <person name="Erikstad H.-A."/>
            <person name="Smestad N.B."/>
            <person name="Ceballos R.M."/>
            <person name="Birkeland N.-K."/>
        </authorList>
    </citation>
    <scope>NUCLEOTIDE SEQUENCE [LARGE SCALE GENOMIC DNA]</scope>
    <source>
        <strain evidence="2 3">Phi</strain>
    </source>
</reference>
<proteinExistence type="predicted"/>